<name>A0A7W5EHK2_9BURK</name>
<organism evidence="1 2">
    <name type="scientific">Pseudoduganella umbonata</name>
    <dbReference type="NCBI Taxonomy" id="864828"/>
    <lineage>
        <taxon>Bacteria</taxon>
        <taxon>Pseudomonadati</taxon>
        <taxon>Pseudomonadota</taxon>
        <taxon>Betaproteobacteria</taxon>
        <taxon>Burkholderiales</taxon>
        <taxon>Oxalobacteraceae</taxon>
        <taxon>Telluria group</taxon>
        <taxon>Pseudoduganella</taxon>
    </lineage>
</organism>
<gene>
    <name evidence="1" type="ORF">FHS02_005731</name>
</gene>
<comment type="caution">
    <text evidence="1">The sequence shown here is derived from an EMBL/GenBank/DDBJ whole genome shotgun (WGS) entry which is preliminary data.</text>
</comment>
<protein>
    <submittedName>
        <fullName evidence="1">Uncharacterized protein</fullName>
    </submittedName>
</protein>
<dbReference type="AlphaFoldDB" id="A0A7W5EHK2"/>
<dbReference type="EMBL" id="JACHXS010000014">
    <property type="protein sequence ID" value="MBB3224865.1"/>
    <property type="molecule type" value="Genomic_DNA"/>
</dbReference>
<dbReference type="Proteomes" id="UP000584325">
    <property type="component" value="Unassembled WGS sequence"/>
</dbReference>
<reference evidence="1 2" key="1">
    <citation type="submission" date="2020-08" db="EMBL/GenBank/DDBJ databases">
        <title>Genomic Encyclopedia of Type Strains, Phase III (KMG-III): the genomes of soil and plant-associated and newly described type strains.</title>
        <authorList>
            <person name="Whitman W."/>
        </authorList>
    </citation>
    <scope>NUCLEOTIDE SEQUENCE [LARGE SCALE GENOMIC DNA]</scope>
    <source>
        <strain evidence="1 2">CECT 7753</strain>
    </source>
</reference>
<proteinExistence type="predicted"/>
<evidence type="ECO:0000313" key="1">
    <source>
        <dbReference type="EMBL" id="MBB3224865.1"/>
    </source>
</evidence>
<evidence type="ECO:0000313" key="2">
    <source>
        <dbReference type="Proteomes" id="UP000584325"/>
    </source>
</evidence>
<accession>A0A7W5EHK2</accession>
<dbReference type="RefSeq" id="WP_259772483.1">
    <property type="nucleotide sequence ID" value="NZ_CP040017.1"/>
</dbReference>
<sequence length="44" mass="4785">MSAFKTLRRLVAVLLFAGAGIAAEMRYPGPCPLVAIQAKRRALR</sequence>